<feature type="transmembrane region" description="Helical" evidence="13">
    <location>
        <begin position="12"/>
        <end position="31"/>
    </location>
</feature>
<keyword evidence="8" id="KW-0443">Lipid metabolism</keyword>
<dbReference type="GO" id="GO:0032049">
    <property type="term" value="P:cardiolipin biosynthetic process"/>
    <property type="evidence" value="ECO:0007669"/>
    <property type="project" value="UniProtKB-UniRule"/>
</dbReference>
<feature type="domain" description="PLD phosphodiesterase" evidence="14">
    <location>
        <begin position="243"/>
        <end position="270"/>
    </location>
</feature>
<dbReference type="CDD" id="cd09160">
    <property type="entry name" value="PLDc_SMU_988_like_2"/>
    <property type="match status" value="1"/>
</dbReference>
<dbReference type="InterPro" id="IPR022924">
    <property type="entry name" value="Cardiolipin_synthase"/>
</dbReference>
<dbReference type="GO" id="GO:0008808">
    <property type="term" value="F:cardiolipin synthase activity"/>
    <property type="evidence" value="ECO:0007669"/>
    <property type="project" value="UniProtKB-UniRule"/>
</dbReference>
<dbReference type="PROSITE" id="PS50035">
    <property type="entry name" value="PLD"/>
    <property type="match status" value="2"/>
</dbReference>
<evidence type="ECO:0000256" key="13">
    <source>
        <dbReference type="SAM" id="Phobius"/>
    </source>
</evidence>
<evidence type="ECO:0000313" key="15">
    <source>
        <dbReference type="EMBL" id="HJC45824.1"/>
    </source>
</evidence>
<keyword evidence="11" id="KW-1208">Phospholipid metabolism</keyword>
<evidence type="ECO:0000256" key="6">
    <source>
        <dbReference type="ARBA" id="ARBA00022737"/>
    </source>
</evidence>
<dbReference type="EC" id="2.7.8.-" evidence="12"/>
<comment type="caution">
    <text evidence="15">The sequence shown here is derived from an EMBL/GenBank/DDBJ whole genome shotgun (WGS) entry which is preliminary data.</text>
</comment>
<dbReference type="InterPro" id="IPR025202">
    <property type="entry name" value="PLD-like_dom"/>
</dbReference>
<dbReference type="EMBL" id="DWWN01000045">
    <property type="protein sequence ID" value="HJC45824.1"/>
    <property type="molecule type" value="Genomic_DNA"/>
</dbReference>
<evidence type="ECO:0000256" key="1">
    <source>
        <dbReference type="ARBA" id="ARBA00004651"/>
    </source>
</evidence>
<dbReference type="Pfam" id="PF13091">
    <property type="entry name" value="PLDc_2"/>
    <property type="match status" value="2"/>
</dbReference>
<dbReference type="PANTHER" id="PTHR21248:SF22">
    <property type="entry name" value="PHOSPHOLIPASE D"/>
    <property type="match status" value="1"/>
</dbReference>
<dbReference type="Gene3D" id="3.30.870.10">
    <property type="entry name" value="Endonuclease Chain A"/>
    <property type="match status" value="2"/>
</dbReference>
<keyword evidence="10" id="KW-0594">Phospholipid biosynthesis</keyword>
<reference evidence="15" key="1">
    <citation type="journal article" date="2021" name="PeerJ">
        <title>Extensive microbial diversity within the chicken gut microbiome revealed by metagenomics and culture.</title>
        <authorList>
            <person name="Gilroy R."/>
            <person name="Ravi A."/>
            <person name="Getino M."/>
            <person name="Pursley I."/>
            <person name="Horton D.L."/>
            <person name="Alikhan N.F."/>
            <person name="Baker D."/>
            <person name="Gharbi K."/>
            <person name="Hall N."/>
            <person name="Watson M."/>
            <person name="Adriaenssens E.M."/>
            <person name="Foster-Nyarko E."/>
            <person name="Jarju S."/>
            <person name="Secka A."/>
            <person name="Antonio M."/>
            <person name="Oren A."/>
            <person name="Chaudhuri R.R."/>
            <person name="La Ragione R."/>
            <person name="Hildebrand F."/>
            <person name="Pallen M.J."/>
        </authorList>
    </citation>
    <scope>NUCLEOTIDE SEQUENCE</scope>
    <source>
        <strain evidence="15">ChiSjej5B23-2810</strain>
    </source>
</reference>
<feature type="transmembrane region" description="Helical" evidence="13">
    <location>
        <begin position="69"/>
        <end position="89"/>
    </location>
</feature>
<dbReference type="SMART" id="SM00155">
    <property type="entry name" value="PLDc"/>
    <property type="match status" value="2"/>
</dbReference>
<evidence type="ECO:0000313" key="16">
    <source>
        <dbReference type="Proteomes" id="UP000823906"/>
    </source>
</evidence>
<dbReference type="InterPro" id="IPR027379">
    <property type="entry name" value="CLS_N"/>
</dbReference>
<dbReference type="NCBIfam" id="TIGR04265">
    <property type="entry name" value="bac_cardiolipin"/>
    <property type="match status" value="1"/>
</dbReference>
<evidence type="ECO:0000256" key="8">
    <source>
        <dbReference type="ARBA" id="ARBA00023098"/>
    </source>
</evidence>
<protein>
    <recommendedName>
        <fullName evidence="12">Cardiolipin synthase</fullName>
        <ecNumber evidence="12">2.7.8.-</ecNumber>
    </recommendedName>
</protein>
<evidence type="ECO:0000256" key="2">
    <source>
        <dbReference type="ARBA" id="ARBA00022475"/>
    </source>
</evidence>
<evidence type="ECO:0000256" key="3">
    <source>
        <dbReference type="ARBA" id="ARBA00022516"/>
    </source>
</evidence>
<evidence type="ECO:0000256" key="4">
    <source>
        <dbReference type="ARBA" id="ARBA00022679"/>
    </source>
</evidence>
<dbReference type="InterPro" id="IPR001736">
    <property type="entry name" value="PLipase_D/transphosphatidylase"/>
</dbReference>
<dbReference type="Proteomes" id="UP000823906">
    <property type="component" value="Unassembled WGS sequence"/>
</dbReference>
<organism evidence="15 16">
    <name type="scientific">Candidatus Faecalibacterium faecigallinarum</name>
    <dbReference type="NCBI Taxonomy" id="2838577"/>
    <lineage>
        <taxon>Bacteria</taxon>
        <taxon>Bacillati</taxon>
        <taxon>Bacillota</taxon>
        <taxon>Clostridia</taxon>
        <taxon>Eubacteriales</taxon>
        <taxon>Oscillospiraceae</taxon>
        <taxon>Faecalibacterium</taxon>
    </lineage>
</organism>
<keyword evidence="2" id="KW-1003">Cell membrane</keyword>
<feature type="domain" description="PLD phosphodiesterase" evidence="14">
    <location>
        <begin position="420"/>
        <end position="447"/>
    </location>
</feature>
<dbReference type="SUPFAM" id="SSF56024">
    <property type="entry name" value="Phospholipase D/nuclease"/>
    <property type="match status" value="2"/>
</dbReference>
<dbReference type="CDD" id="cd09154">
    <property type="entry name" value="PLDc_SMU_988_like_1"/>
    <property type="match status" value="1"/>
</dbReference>
<evidence type="ECO:0000256" key="5">
    <source>
        <dbReference type="ARBA" id="ARBA00022692"/>
    </source>
</evidence>
<keyword evidence="9 13" id="KW-0472">Membrane</keyword>
<name>A0A9D2T4Z7_9FIRM</name>
<keyword evidence="6" id="KW-0677">Repeat</keyword>
<dbReference type="GO" id="GO:0005886">
    <property type="term" value="C:plasma membrane"/>
    <property type="evidence" value="ECO:0007669"/>
    <property type="project" value="UniProtKB-SubCell"/>
</dbReference>
<evidence type="ECO:0000259" key="14">
    <source>
        <dbReference type="PROSITE" id="PS50035"/>
    </source>
</evidence>
<keyword evidence="3" id="KW-0444">Lipid biosynthesis</keyword>
<dbReference type="Pfam" id="PF13396">
    <property type="entry name" value="PLDc_N"/>
    <property type="match status" value="1"/>
</dbReference>
<gene>
    <name evidence="15" type="primary">cls</name>
    <name evidence="15" type="ORF">H9703_06825</name>
</gene>
<keyword evidence="4" id="KW-0808">Transferase</keyword>
<proteinExistence type="predicted"/>
<reference evidence="15" key="2">
    <citation type="submission" date="2021-04" db="EMBL/GenBank/DDBJ databases">
        <authorList>
            <person name="Gilroy R."/>
        </authorList>
    </citation>
    <scope>NUCLEOTIDE SEQUENCE</scope>
    <source>
        <strain evidence="15">ChiSjej5B23-2810</strain>
    </source>
</reference>
<keyword evidence="5 13" id="KW-0812">Transmembrane</keyword>
<evidence type="ECO:0000256" key="7">
    <source>
        <dbReference type="ARBA" id="ARBA00022989"/>
    </source>
</evidence>
<evidence type="ECO:0000256" key="12">
    <source>
        <dbReference type="NCBIfam" id="TIGR04265"/>
    </source>
</evidence>
<evidence type="ECO:0000256" key="11">
    <source>
        <dbReference type="ARBA" id="ARBA00023264"/>
    </source>
</evidence>
<evidence type="ECO:0000256" key="10">
    <source>
        <dbReference type="ARBA" id="ARBA00023209"/>
    </source>
</evidence>
<evidence type="ECO:0000256" key="9">
    <source>
        <dbReference type="ARBA" id="ARBA00023136"/>
    </source>
</evidence>
<dbReference type="AlphaFoldDB" id="A0A9D2T4Z7"/>
<dbReference type="PANTHER" id="PTHR21248">
    <property type="entry name" value="CARDIOLIPIN SYNTHASE"/>
    <property type="match status" value="1"/>
</dbReference>
<comment type="subcellular location">
    <subcellularLocation>
        <location evidence="1">Cell membrane</location>
        <topology evidence="1">Multi-pass membrane protein</topology>
    </subcellularLocation>
</comment>
<keyword evidence="7 13" id="KW-1133">Transmembrane helix</keyword>
<accession>A0A9D2T4Z7</accession>
<sequence>MRKRWFRQILRRRVFVILLLALQIYLLVGLIGDASRLARWTNAAFRLLSVLVGLRVVSGRDKPSYKLLWVVLMLVFPVFGGLLYLLVSFQRSTRWADRRLSRLEQASRPLQGGAEGCRAACRALPARAPQLRYLEARGFAVYQNTHCDYYPSGEEVFAALLPALEQAEKYIFLEFFIIQEGQIWDAIHGILRRKAAQGVLVRVLYDDMGSFLTLPRDYARRLAAEGIDCRVFNPFRPVLSSIQNNRDHRKIVSIDGRTAFTGGFNLADEYINAIEKHGHWKDAGICLRGDAAWGLTLMFLQMWGLASRAGDELAAFAPGPAPAGGEGFVQPYADSPLDKENTGEHVYMQIINRARRYVYITTPYLIVDDSMISALALAAKSGVDVRIITPHHWDKWIVHMTTRAYYRPLLEAGVRLYEYSPGFLHAKIFVSDDEVATVGTVNLDYRSLYLHFECGTALYQCPAVAQVKADFQRTLAASQELTLADCRPSLPVRLFQELLRLAAPLM</sequence>